<keyword evidence="2" id="KW-0378">Hydrolase</keyword>
<comment type="caution">
    <text evidence="5">The sequence shown here is derived from an EMBL/GenBank/DDBJ whole genome shotgun (WGS) entry which is preliminary data.</text>
</comment>
<feature type="compositionally biased region" description="Low complexity" evidence="3">
    <location>
        <begin position="394"/>
        <end position="405"/>
    </location>
</feature>
<feature type="region of interest" description="Disordered" evidence="3">
    <location>
        <begin position="147"/>
        <end position="169"/>
    </location>
</feature>
<gene>
    <name evidence="5" type="ORF">HYH03_016046</name>
</gene>
<evidence type="ECO:0000313" key="6">
    <source>
        <dbReference type="Proteomes" id="UP000612055"/>
    </source>
</evidence>
<proteinExistence type="inferred from homology"/>
<reference evidence="5" key="1">
    <citation type="journal article" date="2020" name="bioRxiv">
        <title>Comparative genomics of Chlamydomonas.</title>
        <authorList>
            <person name="Craig R.J."/>
            <person name="Hasan A.R."/>
            <person name="Ness R.W."/>
            <person name="Keightley P.D."/>
        </authorList>
    </citation>
    <scope>NUCLEOTIDE SEQUENCE</scope>
    <source>
        <strain evidence="5">CCAP 11/70</strain>
    </source>
</reference>
<feature type="region of interest" description="Disordered" evidence="3">
    <location>
        <begin position="235"/>
        <end position="277"/>
    </location>
</feature>
<dbReference type="OrthoDB" id="549479at2759"/>
<evidence type="ECO:0000256" key="2">
    <source>
        <dbReference type="ARBA" id="ARBA00022801"/>
    </source>
</evidence>
<feature type="region of interest" description="Disordered" evidence="3">
    <location>
        <begin position="366"/>
        <end position="405"/>
    </location>
</feature>
<dbReference type="PANTHER" id="PTHR45648:SF22">
    <property type="entry name" value="GDSL LIPASE_ACYLHYDROLASE FAMILY PROTEIN (AFU_ORTHOLOGUE AFUA_4G14700)"/>
    <property type="match status" value="1"/>
</dbReference>
<name>A0A836BQ86_9CHLO</name>
<feature type="chain" id="PRO_5032670108" evidence="4">
    <location>
        <begin position="33"/>
        <end position="456"/>
    </location>
</feature>
<dbReference type="InterPro" id="IPR008265">
    <property type="entry name" value="Lipase_GDSL_AS"/>
</dbReference>
<keyword evidence="6" id="KW-1185">Reference proteome</keyword>
<dbReference type="Proteomes" id="UP000612055">
    <property type="component" value="Unassembled WGS sequence"/>
</dbReference>
<organism evidence="5 6">
    <name type="scientific">Edaphochlamys debaryana</name>
    <dbReference type="NCBI Taxonomy" id="47281"/>
    <lineage>
        <taxon>Eukaryota</taxon>
        <taxon>Viridiplantae</taxon>
        <taxon>Chlorophyta</taxon>
        <taxon>core chlorophytes</taxon>
        <taxon>Chlorophyceae</taxon>
        <taxon>CS clade</taxon>
        <taxon>Chlamydomonadales</taxon>
        <taxon>Chlamydomonadales incertae sedis</taxon>
        <taxon>Edaphochlamys</taxon>
    </lineage>
</organism>
<evidence type="ECO:0000313" key="5">
    <source>
        <dbReference type="EMBL" id="KAG2485156.1"/>
    </source>
</evidence>
<dbReference type="Pfam" id="PF00657">
    <property type="entry name" value="Lipase_GDSL"/>
    <property type="match status" value="1"/>
</dbReference>
<dbReference type="EMBL" id="JAEHOE010000134">
    <property type="protein sequence ID" value="KAG2485156.1"/>
    <property type="molecule type" value="Genomic_DNA"/>
</dbReference>
<dbReference type="Gene3D" id="3.40.50.1110">
    <property type="entry name" value="SGNH hydrolase"/>
    <property type="match status" value="1"/>
</dbReference>
<feature type="compositionally biased region" description="Low complexity" evidence="3">
    <location>
        <begin position="147"/>
        <end position="168"/>
    </location>
</feature>
<sequence length="456" mass="45753">MDRPAARRAGRPSAPVLTLALSLLLTLQLATGRQLRQSDGSSRTSTSSSSSPSLPTELVVFGDSLSDTGNMFRITNGQVPTPEAYWRGRFSNGPVWVDLLARGLGASSVSNYAVGGATACGGRNILPSLGQQVTQFLSGQAAGASAASTSPASSASSSSSSTSPSSSGGRLVVVWTGHNDLLELSPAQWADAGTVQGAVSSAVECVLNGVTALLSGLQGGAQQAQQAPPSLLSQLQTYSGRGPASPSPSSSSGDGSTSSSAAPNTTSTPASAPASTSLDSVPTRLVVWSLSPIDLAPAVPPRLKPTVAAAVRSANERLRRGLEGLYGSAGGAVSSVQLYDVNAAITAALGRLGDLGFTTLDPCLRLSSDGEEKPATAGPGPTTAPSSPAPAPAPATSAAPTSPLSAGATVEATIATRSSLCAHPERHAFFDPVHPSAAAHERVLMRPFAQAQGWAL</sequence>
<feature type="compositionally biased region" description="Low complexity" evidence="3">
    <location>
        <begin position="35"/>
        <end position="53"/>
    </location>
</feature>
<feature type="region of interest" description="Disordered" evidence="3">
    <location>
        <begin position="35"/>
        <end position="55"/>
    </location>
</feature>
<dbReference type="AlphaFoldDB" id="A0A836BQ86"/>
<comment type="similarity">
    <text evidence="1">Belongs to the 'GDSL' lipolytic enzyme family.</text>
</comment>
<keyword evidence="4" id="KW-0732">Signal</keyword>
<feature type="compositionally biased region" description="Low complexity" evidence="3">
    <location>
        <begin position="375"/>
        <end position="386"/>
    </location>
</feature>
<protein>
    <submittedName>
        <fullName evidence="5">Uncharacterized protein</fullName>
    </submittedName>
</protein>
<evidence type="ECO:0000256" key="1">
    <source>
        <dbReference type="ARBA" id="ARBA00008668"/>
    </source>
</evidence>
<dbReference type="GO" id="GO:0006629">
    <property type="term" value="P:lipid metabolic process"/>
    <property type="evidence" value="ECO:0007669"/>
    <property type="project" value="InterPro"/>
</dbReference>
<dbReference type="InterPro" id="IPR036514">
    <property type="entry name" value="SGNH_hydro_sf"/>
</dbReference>
<accession>A0A836BQ86</accession>
<dbReference type="SUPFAM" id="SSF52266">
    <property type="entry name" value="SGNH hydrolase"/>
    <property type="match status" value="1"/>
</dbReference>
<dbReference type="GO" id="GO:0016298">
    <property type="term" value="F:lipase activity"/>
    <property type="evidence" value="ECO:0007669"/>
    <property type="project" value="InterPro"/>
</dbReference>
<dbReference type="PROSITE" id="PS01098">
    <property type="entry name" value="LIPASE_GDSL_SER"/>
    <property type="match status" value="1"/>
</dbReference>
<evidence type="ECO:0000256" key="4">
    <source>
        <dbReference type="SAM" id="SignalP"/>
    </source>
</evidence>
<dbReference type="PANTHER" id="PTHR45648">
    <property type="entry name" value="GDSL LIPASE/ACYLHYDROLASE FAMILY PROTEIN (AFU_ORTHOLOGUE AFUA_4G14700)"/>
    <property type="match status" value="1"/>
</dbReference>
<evidence type="ECO:0000256" key="3">
    <source>
        <dbReference type="SAM" id="MobiDB-lite"/>
    </source>
</evidence>
<dbReference type="InterPro" id="IPR001087">
    <property type="entry name" value="GDSL"/>
</dbReference>
<dbReference type="InterPro" id="IPR051058">
    <property type="entry name" value="GDSL_Est/Lipase"/>
</dbReference>
<feature type="signal peptide" evidence="4">
    <location>
        <begin position="1"/>
        <end position="32"/>
    </location>
</feature>